<dbReference type="Gene3D" id="1.10.3810.10">
    <property type="entry name" value="Biosynthetic peptidoglycan transglycosylase-like"/>
    <property type="match status" value="1"/>
</dbReference>
<keyword evidence="13" id="KW-0511">Multifunctional enzyme</keyword>
<evidence type="ECO:0000256" key="12">
    <source>
        <dbReference type="ARBA" id="ARBA00023136"/>
    </source>
</evidence>
<dbReference type="InterPro" id="IPR036950">
    <property type="entry name" value="PBP_transglycosylase"/>
</dbReference>
<organism evidence="19 20">
    <name type="scientific">Candidatus Berkelbacteria bacterium Licking1014_96</name>
    <dbReference type="NCBI Taxonomy" id="2017149"/>
    <lineage>
        <taxon>Bacteria</taxon>
        <taxon>Candidatus Berkelbacteria</taxon>
    </lineage>
</organism>
<keyword evidence="4" id="KW-1003">Cell membrane</keyword>
<gene>
    <name evidence="19" type="ORF">CEN92_37</name>
</gene>
<evidence type="ECO:0000256" key="6">
    <source>
        <dbReference type="ARBA" id="ARBA00022670"/>
    </source>
</evidence>
<keyword evidence="5" id="KW-0121">Carboxypeptidase</keyword>
<dbReference type="GO" id="GO:0005886">
    <property type="term" value="C:plasma membrane"/>
    <property type="evidence" value="ECO:0007669"/>
    <property type="project" value="UniProtKB-SubCell"/>
</dbReference>
<evidence type="ECO:0000256" key="5">
    <source>
        <dbReference type="ARBA" id="ARBA00022645"/>
    </source>
</evidence>
<evidence type="ECO:0000256" key="14">
    <source>
        <dbReference type="ARBA" id="ARBA00023316"/>
    </source>
</evidence>
<protein>
    <submittedName>
        <fullName evidence="19">1A family penicillin-binding protein</fullName>
    </submittedName>
</protein>
<dbReference type="InterPro" id="IPR023346">
    <property type="entry name" value="Lysozyme-like_dom_sf"/>
</dbReference>
<dbReference type="PANTHER" id="PTHR32282">
    <property type="entry name" value="BINDING PROTEIN TRANSPEPTIDASE, PUTATIVE-RELATED"/>
    <property type="match status" value="1"/>
</dbReference>
<dbReference type="GO" id="GO:0008360">
    <property type="term" value="P:regulation of cell shape"/>
    <property type="evidence" value="ECO:0007669"/>
    <property type="project" value="UniProtKB-KW"/>
</dbReference>
<evidence type="ECO:0000256" key="7">
    <source>
        <dbReference type="ARBA" id="ARBA00022676"/>
    </source>
</evidence>
<evidence type="ECO:0000259" key="17">
    <source>
        <dbReference type="Pfam" id="PF00905"/>
    </source>
</evidence>
<evidence type="ECO:0000256" key="8">
    <source>
        <dbReference type="ARBA" id="ARBA00022679"/>
    </source>
</evidence>
<comment type="similarity">
    <text evidence="2">In the C-terminal section; belongs to the transpeptidase family.</text>
</comment>
<evidence type="ECO:0000256" key="13">
    <source>
        <dbReference type="ARBA" id="ARBA00023268"/>
    </source>
</evidence>
<dbReference type="GO" id="GO:0008955">
    <property type="term" value="F:peptidoglycan glycosyltransferase activity"/>
    <property type="evidence" value="ECO:0007669"/>
    <property type="project" value="UniProtKB-EC"/>
</dbReference>
<name>A0A554LHD7_9BACT</name>
<keyword evidence="14" id="KW-0961">Cell wall biogenesis/degradation</keyword>
<dbReference type="GO" id="GO:0008658">
    <property type="term" value="F:penicillin binding"/>
    <property type="evidence" value="ECO:0007669"/>
    <property type="project" value="InterPro"/>
</dbReference>
<evidence type="ECO:0000256" key="15">
    <source>
        <dbReference type="ARBA" id="ARBA00034000"/>
    </source>
</evidence>
<evidence type="ECO:0000256" key="9">
    <source>
        <dbReference type="ARBA" id="ARBA00022801"/>
    </source>
</evidence>
<evidence type="ECO:0000256" key="10">
    <source>
        <dbReference type="ARBA" id="ARBA00022960"/>
    </source>
</evidence>
<dbReference type="AlphaFoldDB" id="A0A554LHD7"/>
<dbReference type="Pfam" id="PF00912">
    <property type="entry name" value="Transgly"/>
    <property type="match status" value="1"/>
</dbReference>
<dbReference type="InterPro" id="IPR050396">
    <property type="entry name" value="Glycosyltr_51/Transpeptidase"/>
</dbReference>
<dbReference type="Gene3D" id="3.40.710.10">
    <property type="entry name" value="DD-peptidase/beta-lactamase superfamily"/>
    <property type="match status" value="1"/>
</dbReference>
<evidence type="ECO:0000256" key="1">
    <source>
        <dbReference type="ARBA" id="ARBA00004236"/>
    </source>
</evidence>
<evidence type="ECO:0000256" key="3">
    <source>
        <dbReference type="ARBA" id="ARBA00007739"/>
    </source>
</evidence>
<evidence type="ECO:0000313" key="19">
    <source>
        <dbReference type="EMBL" id="TSC92262.1"/>
    </source>
</evidence>
<dbReference type="Proteomes" id="UP000318296">
    <property type="component" value="Unassembled WGS sequence"/>
</dbReference>
<dbReference type="InterPro" id="IPR001264">
    <property type="entry name" value="Glyco_trans_51"/>
</dbReference>
<dbReference type="PANTHER" id="PTHR32282:SF11">
    <property type="entry name" value="PENICILLIN-BINDING PROTEIN 1B"/>
    <property type="match status" value="1"/>
</dbReference>
<keyword evidence="10" id="KW-0133">Cell shape</keyword>
<dbReference type="GO" id="GO:0009002">
    <property type="term" value="F:serine-type D-Ala-D-Ala carboxypeptidase activity"/>
    <property type="evidence" value="ECO:0007669"/>
    <property type="project" value="UniProtKB-EC"/>
</dbReference>
<keyword evidence="7" id="KW-0328">Glycosyltransferase</keyword>
<keyword evidence="8" id="KW-0808">Transferase</keyword>
<feature type="domain" description="Penicillin-binding protein transpeptidase" evidence="17">
    <location>
        <begin position="343"/>
        <end position="621"/>
    </location>
</feature>
<sequence length="682" mass="75591">MPSKAPLAKKRKRFFRGGITWKTISKAALICFLVFLFGVAFVFAWFSKDLPTPGNIKKRQAAQSSTILDRNGNVLYQLSGDERRTVIKSEDIPENVKNATVALEDKDFYHHFGVDFRGVARAVYYNFFKKRLNIQGGSTITQQFVKNALLSPKRTYTRKIKELILSIEIEAMYSKDEILTMYLNEIPYGSNAYGVQAASEMYFGKNAKDLTLTESAILSSLPQSPTYYSPYGSHRDALYFRSLHCLDEMQKLGYITEQEKLDAQSPIKNKQVAFSKFKANIKAPHFVFYVREKLAAKYGDRLLEEGGLKITTTLDPGKQAMAEDEVVKGAAKNWARFGGYNASLVAIDPKTGDVLAMVGGRDYFDMDHDGNVNVATRPRQPGSAFKPVVYATLFKDKWGPGYRLFDLETDFGGGYKPKDNDGRTQGPVTIREALGSSLNIPAVKALSLAGMDKVLEQAKNMGITTLNEPERYGLSLVLGGGEVKLSELTGAYAIFANNGIKEDASPILKIEDSSGRILEEKQPSKNKNKVVDENIAYEISSILSDNNAKIRGYGSVRTIFDNPDHPYAVKTGTTSDFRDGWTIGYTPSLVGGVWVGNNDNSAMNTGYGSLAASPIWRAFMDRALENTPREEFNRPASIQDGTIDKLSNRISSGGGNSVKDIFAPWQMPTEKGGYTKVKRSEE</sequence>
<evidence type="ECO:0000256" key="16">
    <source>
        <dbReference type="ARBA" id="ARBA00049902"/>
    </source>
</evidence>
<dbReference type="GO" id="GO:0009252">
    <property type="term" value="P:peptidoglycan biosynthetic process"/>
    <property type="evidence" value="ECO:0007669"/>
    <property type="project" value="UniProtKB-KW"/>
</dbReference>
<dbReference type="GO" id="GO:0030288">
    <property type="term" value="C:outer membrane-bounded periplasmic space"/>
    <property type="evidence" value="ECO:0007669"/>
    <property type="project" value="TreeGrafter"/>
</dbReference>
<reference evidence="19 20" key="1">
    <citation type="submission" date="2017-07" db="EMBL/GenBank/DDBJ databases">
        <title>Mechanisms for carbon and nitrogen cycling indicate functional differentiation within the Candidate Phyla Radiation.</title>
        <authorList>
            <person name="Danczak R.E."/>
            <person name="Johnston M.D."/>
            <person name="Kenah C."/>
            <person name="Slattery M."/>
            <person name="Wrighton K.C."/>
            <person name="Wilkins M.J."/>
        </authorList>
    </citation>
    <scope>NUCLEOTIDE SEQUENCE [LARGE SCALE GENOMIC DNA]</scope>
    <source>
        <strain evidence="19">Licking1014_96</strain>
    </source>
</reference>
<dbReference type="GO" id="GO:0071555">
    <property type="term" value="P:cell wall organization"/>
    <property type="evidence" value="ECO:0007669"/>
    <property type="project" value="UniProtKB-KW"/>
</dbReference>
<evidence type="ECO:0000256" key="11">
    <source>
        <dbReference type="ARBA" id="ARBA00022984"/>
    </source>
</evidence>
<comment type="similarity">
    <text evidence="3">In the N-terminal section; belongs to the glycosyltransferase 51 family.</text>
</comment>
<evidence type="ECO:0000256" key="2">
    <source>
        <dbReference type="ARBA" id="ARBA00007090"/>
    </source>
</evidence>
<evidence type="ECO:0000313" key="20">
    <source>
        <dbReference type="Proteomes" id="UP000318296"/>
    </source>
</evidence>
<keyword evidence="11" id="KW-0573">Peptidoglycan synthesis</keyword>
<keyword evidence="12" id="KW-0472">Membrane</keyword>
<dbReference type="SUPFAM" id="SSF53955">
    <property type="entry name" value="Lysozyme-like"/>
    <property type="match status" value="1"/>
</dbReference>
<accession>A0A554LHD7</accession>
<comment type="caution">
    <text evidence="19">The sequence shown here is derived from an EMBL/GenBank/DDBJ whole genome shotgun (WGS) entry which is preliminary data.</text>
</comment>
<dbReference type="GO" id="GO:0006508">
    <property type="term" value="P:proteolysis"/>
    <property type="evidence" value="ECO:0007669"/>
    <property type="project" value="UniProtKB-KW"/>
</dbReference>
<dbReference type="SUPFAM" id="SSF56601">
    <property type="entry name" value="beta-lactamase/transpeptidase-like"/>
    <property type="match status" value="1"/>
</dbReference>
<keyword evidence="6" id="KW-0645">Protease</keyword>
<feature type="non-terminal residue" evidence="19">
    <location>
        <position position="682"/>
    </location>
</feature>
<feature type="domain" description="Glycosyl transferase family 51" evidence="18">
    <location>
        <begin position="72"/>
        <end position="249"/>
    </location>
</feature>
<comment type="catalytic activity">
    <reaction evidence="15">
        <text>Preferential cleavage: (Ac)2-L-Lys-D-Ala-|-D-Ala. Also transpeptidation of peptidyl-alanyl moieties that are N-acyl substituents of D-alanine.</text>
        <dbReference type="EC" id="3.4.16.4"/>
    </reaction>
</comment>
<evidence type="ECO:0000259" key="18">
    <source>
        <dbReference type="Pfam" id="PF00912"/>
    </source>
</evidence>
<dbReference type="InterPro" id="IPR012338">
    <property type="entry name" value="Beta-lactam/transpept-like"/>
</dbReference>
<dbReference type="FunFam" id="1.10.3810.10:FF:000001">
    <property type="entry name" value="Penicillin-binding protein 1A"/>
    <property type="match status" value="1"/>
</dbReference>
<dbReference type="InterPro" id="IPR001460">
    <property type="entry name" value="PCN-bd_Tpept"/>
</dbReference>
<proteinExistence type="inferred from homology"/>
<evidence type="ECO:0000256" key="4">
    <source>
        <dbReference type="ARBA" id="ARBA00022475"/>
    </source>
</evidence>
<dbReference type="Pfam" id="PF00905">
    <property type="entry name" value="Transpeptidase"/>
    <property type="match status" value="1"/>
</dbReference>
<comment type="catalytic activity">
    <reaction evidence="16">
        <text>[GlcNAc-(1-&gt;4)-Mur2Ac(oyl-L-Ala-gamma-D-Glu-L-Lys-D-Ala-D-Ala)](n)-di-trans,octa-cis-undecaprenyl diphosphate + beta-D-GlcNAc-(1-&gt;4)-Mur2Ac(oyl-L-Ala-gamma-D-Glu-L-Lys-D-Ala-D-Ala)-di-trans,octa-cis-undecaprenyl diphosphate = [GlcNAc-(1-&gt;4)-Mur2Ac(oyl-L-Ala-gamma-D-Glu-L-Lys-D-Ala-D-Ala)](n+1)-di-trans,octa-cis-undecaprenyl diphosphate + di-trans,octa-cis-undecaprenyl diphosphate + H(+)</text>
        <dbReference type="Rhea" id="RHEA:23708"/>
        <dbReference type="Rhea" id="RHEA-COMP:9602"/>
        <dbReference type="Rhea" id="RHEA-COMP:9603"/>
        <dbReference type="ChEBI" id="CHEBI:15378"/>
        <dbReference type="ChEBI" id="CHEBI:58405"/>
        <dbReference type="ChEBI" id="CHEBI:60033"/>
        <dbReference type="ChEBI" id="CHEBI:78435"/>
        <dbReference type="EC" id="2.4.99.28"/>
    </reaction>
</comment>
<keyword evidence="9" id="KW-0378">Hydrolase</keyword>
<comment type="subcellular location">
    <subcellularLocation>
        <location evidence="1">Cell membrane</location>
    </subcellularLocation>
</comment>
<dbReference type="EMBL" id="VMGH01000005">
    <property type="protein sequence ID" value="TSC92262.1"/>
    <property type="molecule type" value="Genomic_DNA"/>
</dbReference>